<protein>
    <submittedName>
        <fullName evidence="2">Cysteine desulfurase-like protein</fullName>
    </submittedName>
</protein>
<dbReference type="Proteomes" id="UP001302059">
    <property type="component" value="Unassembled WGS sequence"/>
</dbReference>
<dbReference type="SUPFAM" id="SSF53383">
    <property type="entry name" value="PLP-dependent transferases"/>
    <property type="match status" value="1"/>
</dbReference>
<reference evidence="2 3" key="1">
    <citation type="submission" date="2023-05" db="EMBL/GenBank/DDBJ databases">
        <authorList>
            <person name="Gao F."/>
        </authorList>
    </citation>
    <scope>NUCLEOTIDE SEQUENCE [LARGE SCALE GENOMIC DNA]</scope>
    <source>
        <strain evidence="2 3">MIMF12</strain>
    </source>
</reference>
<dbReference type="Pfam" id="PF00266">
    <property type="entry name" value="Aminotran_5"/>
    <property type="match status" value="1"/>
</dbReference>
<dbReference type="InterPro" id="IPR015422">
    <property type="entry name" value="PyrdxlP-dep_Trfase_small"/>
</dbReference>
<comment type="caution">
    <text evidence="2">The sequence shown here is derived from an EMBL/GenBank/DDBJ whole genome shotgun (WGS) entry which is preliminary data.</text>
</comment>
<dbReference type="Gene3D" id="3.90.1150.10">
    <property type="entry name" value="Aspartate Aminotransferase, domain 1"/>
    <property type="match status" value="1"/>
</dbReference>
<dbReference type="RefSeq" id="WP_285522840.1">
    <property type="nucleotide sequence ID" value="NZ_JASNGB010000057.1"/>
</dbReference>
<name>A0ABT7JHX7_9DEIO</name>
<dbReference type="NCBIfam" id="TIGR01976">
    <property type="entry name" value="am_tr_V_VC1184"/>
    <property type="match status" value="1"/>
</dbReference>
<keyword evidence="3" id="KW-1185">Reference proteome</keyword>
<dbReference type="PANTHER" id="PTHR43586">
    <property type="entry name" value="CYSTEINE DESULFURASE"/>
    <property type="match status" value="1"/>
</dbReference>
<dbReference type="EMBL" id="JASNGB010000057">
    <property type="protein sequence ID" value="MDL2344090.1"/>
    <property type="molecule type" value="Genomic_DNA"/>
</dbReference>
<evidence type="ECO:0000313" key="3">
    <source>
        <dbReference type="Proteomes" id="UP001302059"/>
    </source>
</evidence>
<dbReference type="PANTHER" id="PTHR43586:SF21">
    <property type="entry name" value="PYRIDOXAL PHOSPHATE (PLP)-DEPENDENT ASPARTATE AMINOTRANSFERASE SUPERFAMILY"/>
    <property type="match status" value="1"/>
</dbReference>
<dbReference type="Gene3D" id="3.40.640.10">
    <property type="entry name" value="Type I PLP-dependent aspartate aminotransferase-like (Major domain)"/>
    <property type="match status" value="1"/>
</dbReference>
<sequence length="399" mass="42567">MTLPVLTPQAIRAQFPPLAAGRAYLDNAAGGLLPQRSIAAITDHLTRYGATNAMPGHRPGQEILALKGRAREGTALFLNAHPEDVALGPSATALAFRLAAAFARRWGPGDEVILSGLEHEANASPWRELERVGVTVRVWHARQPDMRLHADDLAALLSPRTRLVAVTAASNALGVTVDIPAVAAQVRAAGAWTVVDAVHSAPHAFPDVQGWGADFVTFSPYKVWGPHLGALWISPQHRPHLAWPKLSFVPDGDITGLEHGTPPFELLAGWLGTLDYLRELGGHGTLTRAALEAASVRIAELERPVGERLLTGLLEAPRVTVYGPPTSAARIGTVAFRVEDEAPEATAARLSERGVDVAAGHFYAVQPLKDLGLYPQGVVRASIAHYTTLEDVERLLAGV</sequence>
<proteinExistence type="predicted"/>
<dbReference type="InterPro" id="IPR011340">
    <property type="entry name" value="Cys_dSase-rel"/>
</dbReference>
<dbReference type="InterPro" id="IPR015421">
    <property type="entry name" value="PyrdxlP-dep_Trfase_major"/>
</dbReference>
<evidence type="ECO:0000313" key="2">
    <source>
        <dbReference type="EMBL" id="MDL2344090.1"/>
    </source>
</evidence>
<dbReference type="InterPro" id="IPR000192">
    <property type="entry name" value="Aminotrans_V_dom"/>
</dbReference>
<accession>A0ABT7JHX7</accession>
<organism evidence="2 3">
    <name type="scientific">Deinococcus rhizophilus</name>
    <dbReference type="NCBI Taxonomy" id="3049544"/>
    <lineage>
        <taxon>Bacteria</taxon>
        <taxon>Thermotogati</taxon>
        <taxon>Deinococcota</taxon>
        <taxon>Deinococci</taxon>
        <taxon>Deinococcales</taxon>
        <taxon>Deinococcaceae</taxon>
        <taxon>Deinococcus</taxon>
    </lineage>
</organism>
<evidence type="ECO:0000259" key="1">
    <source>
        <dbReference type="Pfam" id="PF00266"/>
    </source>
</evidence>
<feature type="domain" description="Aminotransferase class V" evidence="1">
    <location>
        <begin position="24"/>
        <end position="395"/>
    </location>
</feature>
<gene>
    <name evidence="2" type="ORF">QOL99_07985</name>
</gene>
<dbReference type="InterPro" id="IPR015424">
    <property type="entry name" value="PyrdxlP-dep_Trfase"/>
</dbReference>